<protein>
    <recommendedName>
        <fullName evidence="5">DUF4439 domain-containing protein</fullName>
    </recommendedName>
</protein>
<evidence type="ECO:0000313" key="4">
    <source>
        <dbReference type="Proteomes" id="UP001501490"/>
    </source>
</evidence>
<organism evidence="3 4">
    <name type="scientific">Microlunatus ginsengisoli</name>
    <dbReference type="NCBI Taxonomy" id="363863"/>
    <lineage>
        <taxon>Bacteria</taxon>
        <taxon>Bacillati</taxon>
        <taxon>Actinomycetota</taxon>
        <taxon>Actinomycetes</taxon>
        <taxon>Propionibacteriales</taxon>
        <taxon>Propionibacteriaceae</taxon>
        <taxon>Microlunatus</taxon>
    </lineage>
</organism>
<keyword evidence="2" id="KW-0812">Transmembrane</keyword>
<reference evidence="4" key="1">
    <citation type="journal article" date="2019" name="Int. J. Syst. Evol. Microbiol.">
        <title>The Global Catalogue of Microorganisms (GCM) 10K type strain sequencing project: providing services to taxonomists for standard genome sequencing and annotation.</title>
        <authorList>
            <consortium name="The Broad Institute Genomics Platform"/>
            <consortium name="The Broad Institute Genome Sequencing Center for Infectious Disease"/>
            <person name="Wu L."/>
            <person name="Ma J."/>
        </authorList>
    </citation>
    <scope>NUCLEOTIDE SEQUENCE [LARGE SCALE GENOMIC DNA]</scope>
    <source>
        <strain evidence="4">JCM 16929</strain>
    </source>
</reference>
<keyword evidence="2" id="KW-1133">Transmembrane helix</keyword>
<proteinExistence type="predicted"/>
<keyword evidence="2" id="KW-0472">Membrane</keyword>
<gene>
    <name evidence="3" type="ORF">GCM10022236_17840</name>
</gene>
<accession>A0ABP6ZPZ8</accession>
<feature type="region of interest" description="Disordered" evidence="1">
    <location>
        <begin position="54"/>
        <end position="86"/>
    </location>
</feature>
<comment type="caution">
    <text evidence="3">The sequence shown here is derived from an EMBL/GenBank/DDBJ whole genome shotgun (WGS) entry which is preliminary data.</text>
</comment>
<evidence type="ECO:0000256" key="1">
    <source>
        <dbReference type="SAM" id="MobiDB-lite"/>
    </source>
</evidence>
<feature type="compositionally biased region" description="Low complexity" evidence="1">
    <location>
        <begin position="57"/>
        <end position="86"/>
    </location>
</feature>
<feature type="transmembrane region" description="Helical" evidence="2">
    <location>
        <begin position="12"/>
        <end position="34"/>
    </location>
</feature>
<sequence length="259" mass="26842">MAKPRRAVRRRVSGRVLVSSALIGVTAVATFAVWQMSDTEASVALPAAEESAVIDDTTGPSTSGPSATESASAESPEPSATAAPSASAGADWAAVVADCQQRVKSRDTVIARAATGIDHWSQHVQAQTDANAGRISVAGMKKSFMRTRLLGPSDVASYRGAVDLAAARSGSCATPADAPAKVAATLAGCSARIAAQKPVLVAGSRGMHDWDSHLAAMRRNKMHHVDNAQQIWIAAWRAAPDHIKDFDKAAATYRSAAAC</sequence>
<dbReference type="EMBL" id="BAABAB010000010">
    <property type="protein sequence ID" value="GAA3616131.1"/>
    <property type="molecule type" value="Genomic_DNA"/>
</dbReference>
<evidence type="ECO:0008006" key="5">
    <source>
        <dbReference type="Google" id="ProtNLM"/>
    </source>
</evidence>
<evidence type="ECO:0000313" key="3">
    <source>
        <dbReference type="EMBL" id="GAA3616131.1"/>
    </source>
</evidence>
<dbReference type="Proteomes" id="UP001501490">
    <property type="component" value="Unassembled WGS sequence"/>
</dbReference>
<name>A0ABP6ZPZ8_9ACTN</name>
<dbReference type="RefSeq" id="WP_344803516.1">
    <property type="nucleotide sequence ID" value="NZ_BAABAB010000010.1"/>
</dbReference>
<evidence type="ECO:0000256" key="2">
    <source>
        <dbReference type="SAM" id="Phobius"/>
    </source>
</evidence>
<keyword evidence="4" id="KW-1185">Reference proteome</keyword>